<keyword evidence="4 5" id="KW-0472">Membrane</keyword>
<comment type="subcellular location">
    <subcellularLocation>
        <location evidence="1">Membrane</location>
        <topology evidence="1">Multi-pass membrane protein</topology>
    </subcellularLocation>
</comment>
<feature type="transmembrane region" description="Helical" evidence="5">
    <location>
        <begin position="66"/>
        <end position="83"/>
    </location>
</feature>
<keyword evidence="3 5" id="KW-1133">Transmembrane helix</keyword>
<feature type="transmembrane region" description="Helical" evidence="5">
    <location>
        <begin position="89"/>
        <end position="108"/>
    </location>
</feature>
<evidence type="ECO:0000256" key="1">
    <source>
        <dbReference type="ARBA" id="ARBA00004141"/>
    </source>
</evidence>
<organism evidence="7 8">
    <name type="scientific">Massilimicrobiota timonensis</name>
    <dbReference type="NCBI Taxonomy" id="1776392"/>
    <lineage>
        <taxon>Bacteria</taxon>
        <taxon>Bacillati</taxon>
        <taxon>Bacillota</taxon>
        <taxon>Erysipelotrichia</taxon>
        <taxon>Erysipelotrichales</taxon>
        <taxon>Erysipelotrichaceae</taxon>
        <taxon>Massilimicrobiota</taxon>
    </lineage>
</organism>
<evidence type="ECO:0000313" key="7">
    <source>
        <dbReference type="EMBL" id="MDM8196713.1"/>
    </source>
</evidence>
<feature type="transmembrane region" description="Helical" evidence="5">
    <location>
        <begin position="37"/>
        <end position="54"/>
    </location>
</feature>
<dbReference type="InterPro" id="IPR051533">
    <property type="entry name" value="WaaL-like"/>
</dbReference>
<dbReference type="Pfam" id="PF04932">
    <property type="entry name" value="Wzy_C"/>
    <property type="match status" value="1"/>
</dbReference>
<evidence type="ECO:0000256" key="3">
    <source>
        <dbReference type="ARBA" id="ARBA00022989"/>
    </source>
</evidence>
<feature type="transmembrane region" description="Helical" evidence="5">
    <location>
        <begin position="428"/>
        <end position="446"/>
    </location>
</feature>
<evidence type="ECO:0000313" key="8">
    <source>
        <dbReference type="Proteomes" id="UP001529275"/>
    </source>
</evidence>
<protein>
    <submittedName>
        <fullName evidence="7">O-antigen ligase family protein</fullName>
    </submittedName>
</protein>
<sequence>MLDKILGDRKYFKLLFIFYVFINTLALGYFGIDFNPLSIVVLIYGGLIFIYSIIKNEFFYTKNHLLLIGLYGILLFIATYLNKDYSTKNSLLIAIMQLLIFTFIFAQPKSMTLKKLKQELHTIIPFTCFLVGSASLISLFMYFLNISGSQNGWYIGLVGDRLFGVYFNCNPASFLAIIVVLMSMIAIRNHYEGSFLYIINIGIQLSYIILTQCRAAIIILAVILTSVAYYRFFRAKELSIVKRVCLNVGMCLCMLLGTKVVQEAAFIIPQIQGAREESNNRFQLEKIKEIVSLTMTGELQNIPKIIDLADEVSSGRITLAKDSLKVWQQSPIQGIGAGNFRNMLVDVTQSDDWGQQILHSHNVFMESLITAGIFGFVLFILFFIKTLFTARDILLKYRNKKSYFIVLLFIMIFVSEFIGGLFDFGVFYVYSLSATLAWLFLGYIYWLNDQSDMSLVDDNEIAIFNRYELLSIVYHKEQLESLKPEFEILDSHYQDDDYIMKVQYYLGQSSFTYDIYYTLYDQKDNIDKKLAREFYTLVEDEIKNIYKQSQIK</sequence>
<evidence type="ECO:0000259" key="6">
    <source>
        <dbReference type="Pfam" id="PF04932"/>
    </source>
</evidence>
<evidence type="ECO:0000256" key="5">
    <source>
        <dbReference type="SAM" id="Phobius"/>
    </source>
</evidence>
<feature type="transmembrane region" description="Helical" evidence="5">
    <location>
        <begin position="163"/>
        <end position="187"/>
    </location>
</feature>
<feature type="transmembrane region" description="Helical" evidence="5">
    <location>
        <begin position="244"/>
        <end position="268"/>
    </location>
</feature>
<dbReference type="InterPro" id="IPR007016">
    <property type="entry name" value="O-antigen_ligase-rel_domated"/>
</dbReference>
<dbReference type="PANTHER" id="PTHR37422:SF13">
    <property type="entry name" value="LIPOPOLYSACCHARIDE BIOSYNTHESIS PROTEIN PA4999-RELATED"/>
    <property type="match status" value="1"/>
</dbReference>
<reference evidence="7 8" key="2">
    <citation type="submission" date="2023-06" db="EMBL/GenBank/DDBJ databases">
        <authorList>
            <person name="Zeman M."/>
            <person name="Kubasova T."/>
            <person name="Jahodarova E."/>
            <person name="Nykrynova M."/>
            <person name="Rychlik I."/>
        </authorList>
    </citation>
    <scope>NUCLEOTIDE SEQUENCE [LARGE SCALE GENOMIC DNA]</scope>
    <source>
        <strain evidence="7 8">ET341</strain>
    </source>
</reference>
<dbReference type="RefSeq" id="WP_289528165.1">
    <property type="nucleotide sequence ID" value="NZ_JAUDCK010000049.1"/>
</dbReference>
<gene>
    <name evidence="7" type="ORF">QUV98_10330</name>
</gene>
<feature type="transmembrane region" description="Helical" evidence="5">
    <location>
        <begin position="402"/>
        <end position="422"/>
    </location>
</feature>
<dbReference type="EMBL" id="JAUDCK010000049">
    <property type="protein sequence ID" value="MDM8196713.1"/>
    <property type="molecule type" value="Genomic_DNA"/>
</dbReference>
<reference evidence="8" key="1">
    <citation type="submission" date="2023-06" db="EMBL/GenBank/DDBJ databases">
        <title>Identification and characterization of horizontal gene transfer across gut microbiota members of farm animals based on homology search.</title>
        <authorList>
            <person name="Zeman M."/>
            <person name="Kubasova T."/>
            <person name="Jahodarova E."/>
            <person name="Nykrynova M."/>
            <person name="Rychlik I."/>
        </authorList>
    </citation>
    <scope>NUCLEOTIDE SEQUENCE [LARGE SCALE GENOMIC DNA]</scope>
    <source>
        <strain evidence="8">ET341</strain>
    </source>
</reference>
<dbReference type="PANTHER" id="PTHR37422">
    <property type="entry name" value="TEICHURONIC ACID BIOSYNTHESIS PROTEIN TUAE"/>
    <property type="match status" value="1"/>
</dbReference>
<dbReference type="Proteomes" id="UP001529275">
    <property type="component" value="Unassembled WGS sequence"/>
</dbReference>
<name>A0ABT7UKP6_9FIRM</name>
<feature type="transmembrane region" description="Helical" evidence="5">
    <location>
        <begin position="368"/>
        <end position="390"/>
    </location>
</feature>
<keyword evidence="2 5" id="KW-0812">Transmembrane</keyword>
<feature type="transmembrane region" description="Helical" evidence="5">
    <location>
        <begin position="12"/>
        <end position="31"/>
    </location>
</feature>
<evidence type="ECO:0000256" key="2">
    <source>
        <dbReference type="ARBA" id="ARBA00022692"/>
    </source>
</evidence>
<feature type="transmembrane region" description="Helical" evidence="5">
    <location>
        <begin position="120"/>
        <end position="143"/>
    </location>
</feature>
<proteinExistence type="predicted"/>
<dbReference type="GO" id="GO:0016874">
    <property type="term" value="F:ligase activity"/>
    <property type="evidence" value="ECO:0007669"/>
    <property type="project" value="UniProtKB-KW"/>
</dbReference>
<keyword evidence="8" id="KW-1185">Reference proteome</keyword>
<feature type="domain" description="O-antigen ligase-related" evidence="6">
    <location>
        <begin position="205"/>
        <end position="380"/>
    </location>
</feature>
<keyword evidence="7" id="KW-0436">Ligase</keyword>
<evidence type="ECO:0000256" key="4">
    <source>
        <dbReference type="ARBA" id="ARBA00023136"/>
    </source>
</evidence>
<accession>A0ABT7UKP6</accession>
<comment type="caution">
    <text evidence="7">The sequence shown here is derived from an EMBL/GenBank/DDBJ whole genome shotgun (WGS) entry which is preliminary data.</text>
</comment>